<evidence type="ECO:0000256" key="7">
    <source>
        <dbReference type="ARBA" id="ARBA00023284"/>
    </source>
</evidence>
<dbReference type="RefSeq" id="WP_090855052.1">
    <property type="nucleotide sequence ID" value="NZ_FMZM01000005.1"/>
</dbReference>
<name>A0A1G6R7N2_9ACTN</name>
<keyword evidence="3 9" id="KW-0274">FAD</keyword>
<feature type="domain" description="FAD/NAD(P)-binding" evidence="13">
    <location>
        <begin position="5"/>
        <end position="316"/>
    </location>
</feature>
<evidence type="ECO:0000313" key="15">
    <source>
        <dbReference type="Proteomes" id="UP000199034"/>
    </source>
</evidence>
<organism evidence="14 15">
    <name type="scientific">Nocardioides lianchengensis</name>
    <dbReference type="NCBI Taxonomy" id="1045774"/>
    <lineage>
        <taxon>Bacteria</taxon>
        <taxon>Bacillati</taxon>
        <taxon>Actinomycetota</taxon>
        <taxon>Actinomycetes</taxon>
        <taxon>Propionibacteriales</taxon>
        <taxon>Nocardioidaceae</taxon>
        <taxon>Nocardioides</taxon>
    </lineage>
</organism>
<feature type="binding site" evidence="9">
    <location>
        <begin position="178"/>
        <end position="185"/>
    </location>
    <ligand>
        <name>NAD(+)</name>
        <dbReference type="ChEBI" id="CHEBI:57540"/>
    </ligand>
</feature>
<dbReference type="PRINTS" id="PR00368">
    <property type="entry name" value="FADPNR"/>
</dbReference>
<evidence type="ECO:0000256" key="4">
    <source>
        <dbReference type="ARBA" id="ARBA00022857"/>
    </source>
</evidence>
<dbReference type="EMBL" id="FMZM01000005">
    <property type="protein sequence ID" value="SDD00642.1"/>
    <property type="molecule type" value="Genomic_DNA"/>
</dbReference>
<dbReference type="GO" id="GO:0016668">
    <property type="term" value="F:oxidoreductase activity, acting on a sulfur group of donors, NAD(P) as acceptor"/>
    <property type="evidence" value="ECO:0007669"/>
    <property type="project" value="InterPro"/>
</dbReference>
<proteinExistence type="inferred from homology"/>
<keyword evidence="2 11" id="KW-0285">Flavoprotein</keyword>
<dbReference type="AlphaFoldDB" id="A0A1G6R7N2"/>
<dbReference type="InterPro" id="IPR001100">
    <property type="entry name" value="Pyr_nuc-diS_OxRdtase"/>
</dbReference>
<evidence type="ECO:0000256" key="9">
    <source>
        <dbReference type="PIRSR" id="PIRSR000350-3"/>
    </source>
</evidence>
<dbReference type="InterPro" id="IPR023753">
    <property type="entry name" value="FAD/NAD-binding_dom"/>
</dbReference>
<dbReference type="NCBIfam" id="NF005884">
    <property type="entry name" value="PRK07846.1"/>
    <property type="match status" value="1"/>
</dbReference>
<evidence type="ECO:0000256" key="6">
    <source>
        <dbReference type="ARBA" id="ARBA00023157"/>
    </source>
</evidence>
<feature type="binding site" evidence="9">
    <location>
        <position position="49"/>
    </location>
    <ligand>
        <name>FAD</name>
        <dbReference type="ChEBI" id="CHEBI:57692"/>
    </ligand>
</feature>
<dbReference type="InterPro" id="IPR036188">
    <property type="entry name" value="FAD/NAD-bd_sf"/>
</dbReference>
<feature type="binding site" evidence="9">
    <location>
        <begin position="141"/>
        <end position="143"/>
    </location>
    <ligand>
        <name>FAD</name>
        <dbReference type="ChEBI" id="CHEBI:57692"/>
    </ligand>
</feature>
<reference evidence="14 15" key="1">
    <citation type="submission" date="2016-10" db="EMBL/GenBank/DDBJ databases">
        <authorList>
            <person name="de Groot N.N."/>
        </authorList>
    </citation>
    <scope>NUCLEOTIDE SEQUENCE [LARGE SCALE GENOMIC DNA]</scope>
    <source>
        <strain evidence="14 15">CGMCC 4.6858</strain>
    </source>
</reference>
<dbReference type="InterPro" id="IPR004099">
    <property type="entry name" value="Pyr_nucl-diS_OxRdtase_dimer"/>
</dbReference>
<dbReference type="PANTHER" id="PTHR43014">
    <property type="entry name" value="MERCURIC REDUCTASE"/>
    <property type="match status" value="1"/>
</dbReference>
<dbReference type="GO" id="GO:0000166">
    <property type="term" value="F:nucleotide binding"/>
    <property type="evidence" value="ECO:0007669"/>
    <property type="project" value="UniProtKB-KW"/>
</dbReference>
<keyword evidence="5 11" id="KW-0560">Oxidoreductase</keyword>
<comment type="similarity">
    <text evidence="1 11">Belongs to the class-I pyridine nucleotide-disulfide oxidoreductase family.</text>
</comment>
<dbReference type="SUPFAM" id="SSF51905">
    <property type="entry name" value="FAD/NAD(P)-binding domain"/>
    <property type="match status" value="1"/>
</dbReference>
<dbReference type="SUPFAM" id="SSF55424">
    <property type="entry name" value="FAD/NAD-linked reductases, dimerisation (C-terminal) domain"/>
    <property type="match status" value="1"/>
</dbReference>
<keyword evidence="6" id="KW-1015">Disulfide bond</keyword>
<evidence type="ECO:0000256" key="2">
    <source>
        <dbReference type="ARBA" id="ARBA00022630"/>
    </source>
</evidence>
<dbReference type="Gene3D" id="3.50.50.60">
    <property type="entry name" value="FAD/NAD(P)-binding domain"/>
    <property type="match status" value="2"/>
</dbReference>
<keyword evidence="4" id="KW-0521">NADP</keyword>
<keyword evidence="15" id="KW-1185">Reference proteome</keyword>
<dbReference type="PRINTS" id="PR00411">
    <property type="entry name" value="PNDRDTASEI"/>
</dbReference>
<comment type="cofactor">
    <cofactor evidence="9">
        <name>FAD</name>
        <dbReference type="ChEBI" id="CHEBI:57692"/>
    </cofactor>
    <text evidence="9">Binds 1 FAD per subunit.</text>
</comment>
<dbReference type="InterPro" id="IPR012999">
    <property type="entry name" value="Pyr_OxRdtase_I_AS"/>
</dbReference>
<dbReference type="Gene3D" id="3.30.390.30">
    <property type="match status" value="1"/>
</dbReference>
<keyword evidence="9" id="KW-0547">Nucleotide-binding</keyword>
<protein>
    <submittedName>
        <fullName evidence="14">Mycothione reductase</fullName>
    </submittedName>
</protein>
<evidence type="ECO:0000256" key="10">
    <source>
        <dbReference type="PIRSR" id="PIRSR000350-4"/>
    </source>
</evidence>
<evidence type="ECO:0000256" key="11">
    <source>
        <dbReference type="RuleBase" id="RU003691"/>
    </source>
</evidence>
<evidence type="ECO:0000256" key="3">
    <source>
        <dbReference type="ARBA" id="ARBA00022827"/>
    </source>
</evidence>
<feature type="domain" description="Pyridine nucleotide-disulphide oxidoreductase dimerisation" evidence="12">
    <location>
        <begin position="340"/>
        <end position="457"/>
    </location>
</feature>
<feature type="active site" description="Proton acceptor" evidence="8">
    <location>
        <position position="447"/>
    </location>
</feature>
<dbReference type="OrthoDB" id="4763248at2"/>
<dbReference type="Pfam" id="PF02852">
    <property type="entry name" value="Pyr_redox_dim"/>
    <property type="match status" value="1"/>
</dbReference>
<dbReference type="STRING" id="1045774.SAMN05421872_105186"/>
<evidence type="ECO:0000256" key="5">
    <source>
        <dbReference type="ARBA" id="ARBA00023002"/>
    </source>
</evidence>
<dbReference type="PIRSF" id="PIRSF000350">
    <property type="entry name" value="Mercury_reductase_MerA"/>
    <property type="match status" value="1"/>
</dbReference>
<dbReference type="Pfam" id="PF07992">
    <property type="entry name" value="Pyr_redox_2"/>
    <property type="match status" value="1"/>
</dbReference>
<feature type="binding site" evidence="9">
    <location>
        <position position="304"/>
    </location>
    <ligand>
        <name>FAD</name>
        <dbReference type="ChEBI" id="CHEBI:57692"/>
    </ligand>
</feature>
<evidence type="ECO:0000256" key="8">
    <source>
        <dbReference type="PIRSR" id="PIRSR000350-2"/>
    </source>
</evidence>
<evidence type="ECO:0000313" key="14">
    <source>
        <dbReference type="EMBL" id="SDD00642.1"/>
    </source>
</evidence>
<feature type="disulfide bond" description="Redox-active" evidence="10">
    <location>
        <begin position="40"/>
        <end position="45"/>
    </location>
</feature>
<gene>
    <name evidence="14" type="ORF">SAMN05421872_105186</name>
</gene>
<dbReference type="InterPro" id="IPR016156">
    <property type="entry name" value="FAD/NAD-linked_Rdtase_dimer_sf"/>
</dbReference>
<dbReference type="Proteomes" id="UP000199034">
    <property type="component" value="Unassembled WGS sequence"/>
</dbReference>
<feature type="binding site" evidence="9">
    <location>
        <position position="263"/>
    </location>
    <ligand>
        <name>NAD(+)</name>
        <dbReference type="ChEBI" id="CHEBI:57540"/>
    </ligand>
</feature>
<evidence type="ECO:0000259" key="12">
    <source>
        <dbReference type="Pfam" id="PF02852"/>
    </source>
</evidence>
<sequence length="472" mass="50312">MSEHFDLVVIGAGSGEAVVDDALSHWRVAVVERADFGGTCLNRGCIPSKMFVHPADVAVLADDGPRLGVRSTAEGVDWTAVRDRVIGRVDAASRDGEETYAEKPHVTVLKGTARFTGERRLVVTLADGDVEVTADRVVLATGSHPVVPDIPGLADAGYLTSDDVMRTERLPARVGVLGGGYVGSEFAHVLASYGARVTQVDSAPMLLTNQDAEISERFTAAVRERWDVRLETSLERVSGTAPHTMHLSDGSSVEVDAILVAVGRKPSSDGLDLEHAGVEVSEDGRVVVDEHLRTTAEGVWALGDLSSDVPLKHVANADARVVHHNLLHPDDLRSADHDHVPNAVFAHPQVASVGLTEEQAREQGLDLAVGRREYAEVAFGWALQHDPDDDAAEAAGLVKLLADRRTGLLVGAHLIGEQAAILVQPLVQAMALGTPVRGLARAQYWIHPALTEVVENALIDLEQDLEAGPDNA</sequence>
<accession>A0A1G6R7N2</accession>
<evidence type="ECO:0000259" key="13">
    <source>
        <dbReference type="Pfam" id="PF07992"/>
    </source>
</evidence>
<dbReference type="PROSITE" id="PS00076">
    <property type="entry name" value="PYRIDINE_REDOX_1"/>
    <property type="match status" value="1"/>
</dbReference>
<keyword evidence="9" id="KW-0520">NAD</keyword>
<keyword evidence="7 11" id="KW-0676">Redox-active center</keyword>
<evidence type="ECO:0000256" key="1">
    <source>
        <dbReference type="ARBA" id="ARBA00007532"/>
    </source>
</evidence>